<keyword evidence="1" id="KW-1133">Transmembrane helix</keyword>
<evidence type="ECO:0000313" key="3">
    <source>
        <dbReference type="Proteomes" id="UP000581688"/>
    </source>
</evidence>
<evidence type="ECO:0000256" key="1">
    <source>
        <dbReference type="SAM" id="Phobius"/>
    </source>
</evidence>
<keyword evidence="3" id="KW-1185">Reference proteome</keyword>
<feature type="transmembrane region" description="Helical" evidence="1">
    <location>
        <begin position="33"/>
        <end position="62"/>
    </location>
</feature>
<dbReference type="RefSeq" id="WP_174494723.1">
    <property type="nucleotide sequence ID" value="NZ_CADDWK010000001.1"/>
</dbReference>
<keyword evidence="1" id="KW-0472">Membrane</keyword>
<proteinExistence type="predicted"/>
<sequence length="81" mass="9321">MSRFIALLIIVIPGIIATIGIKLMRDAIFHIVYPVFFHFVIQFVIGLAFFILGLTFIGGFILHRDRKRNLTKGRFSKQKKS</sequence>
<reference evidence="2 3" key="1">
    <citation type="submission" date="2020-08" db="EMBL/GenBank/DDBJ databases">
        <title>Genomic Encyclopedia of Type Strains, Phase IV (KMG-IV): sequencing the most valuable type-strain genomes for metagenomic binning, comparative biology and taxonomic classification.</title>
        <authorList>
            <person name="Goeker M."/>
        </authorList>
    </citation>
    <scope>NUCLEOTIDE SEQUENCE [LARGE SCALE GENOMIC DNA]</scope>
    <source>
        <strain evidence="2 3">DSM 19612</strain>
    </source>
</reference>
<accession>A0A841Q729</accession>
<organism evidence="2 3">
    <name type="scientific">Salirhabdus euzebyi</name>
    <dbReference type="NCBI Taxonomy" id="394506"/>
    <lineage>
        <taxon>Bacteria</taxon>
        <taxon>Bacillati</taxon>
        <taxon>Bacillota</taxon>
        <taxon>Bacilli</taxon>
        <taxon>Bacillales</taxon>
        <taxon>Bacillaceae</taxon>
        <taxon>Salirhabdus</taxon>
    </lineage>
</organism>
<gene>
    <name evidence="2" type="ORF">HNQ94_002683</name>
</gene>
<protein>
    <submittedName>
        <fullName evidence="2">Mn2+/Fe2+ NRAMP family transporter</fullName>
    </submittedName>
</protein>
<comment type="caution">
    <text evidence="2">The sequence shown here is derived from an EMBL/GenBank/DDBJ whole genome shotgun (WGS) entry which is preliminary data.</text>
</comment>
<keyword evidence="1" id="KW-0812">Transmembrane</keyword>
<dbReference type="Pfam" id="PF11118">
    <property type="entry name" value="DUF2627"/>
    <property type="match status" value="1"/>
</dbReference>
<dbReference type="AlphaFoldDB" id="A0A841Q729"/>
<evidence type="ECO:0000313" key="2">
    <source>
        <dbReference type="EMBL" id="MBB6454208.1"/>
    </source>
</evidence>
<dbReference type="EMBL" id="JACHGH010000008">
    <property type="protein sequence ID" value="MBB6454208.1"/>
    <property type="molecule type" value="Genomic_DNA"/>
</dbReference>
<dbReference type="Proteomes" id="UP000581688">
    <property type="component" value="Unassembled WGS sequence"/>
</dbReference>
<name>A0A841Q729_9BACI</name>
<dbReference type="InterPro" id="IPR020138">
    <property type="entry name" value="Uncharacterised_YqzF"/>
</dbReference>